<feature type="chain" id="PRO_5046892933" description="Peptidase A1 domain-containing protein" evidence="2">
    <location>
        <begin position="26"/>
        <end position="454"/>
    </location>
</feature>
<gene>
    <name evidence="4" type="ORF">JRO89_XS07G0183500</name>
</gene>
<dbReference type="PANTHER" id="PTHR13683">
    <property type="entry name" value="ASPARTYL PROTEASES"/>
    <property type="match status" value="1"/>
</dbReference>
<dbReference type="SUPFAM" id="SSF50630">
    <property type="entry name" value="Acid proteases"/>
    <property type="match status" value="1"/>
</dbReference>
<dbReference type="InterPro" id="IPR032861">
    <property type="entry name" value="TAXi_N"/>
</dbReference>
<evidence type="ECO:0000259" key="3">
    <source>
        <dbReference type="PROSITE" id="PS51767"/>
    </source>
</evidence>
<organism evidence="4 5">
    <name type="scientific">Xanthoceras sorbifolium</name>
    <dbReference type="NCBI Taxonomy" id="99658"/>
    <lineage>
        <taxon>Eukaryota</taxon>
        <taxon>Viridiplantae</taxon>
        <taxon>Streptophyta</taxon>
        <taxon>Embryophyta</taxon>
        <taxon>Tracheophyta</taxon>
        <taxon>Spermatophyta</taxon>
        <taxon>Magnoliopsida</taxon>
        <taxon>eudicotyledons</taxon>
        <taxon>Gunneridae</taxon>
        <taxon>Pentapetalae</taxon>
        <taxon>rosids</taxon>
        <taxon>malvids</taxon>
        <taxon>Sapindales</taxon>
        <taxon>Sapindaceae</taxon>
        <taxon>Xanthoceroideae</taxon>
        <taxon>Xanthoceras</taxon>
    </lineage>
</organism>
<dbReference type="Proteomes" id="UP000827721">
    <property type="component" value="Unassembled WGS sequence"/>
</dbReference>
<reference evidence="4 5" key="1">
    <citation type="submission" date="2021-02" db="EMBL/GenBank/DDBJ databases">
        <title>Plant Genome Project.</title>
        <authorList>
            <person name="Zhang R.-G."/>
        </authorList>
    </citation>
    <scope>NUCLEOTIDE SEQUENCE [LARGE SCALE GENOMIC DNA]</scope>
    <source>
        <tissue evidence="4">Leaves</tissue>
    </source>
</reference>
<dbReference type="InterPro" id="IPR033121">
    <property type="entry name" value="PEPTIDASE_A1"/>
</dbReference>
<dbReference type="InterPro" id="IPR001461">
    <property type="entry name" value="Aspartic_peptidase_A1"/>
</dbReference>
<keyword evidence="5" id="KW-1185">Reference proteome</keyword>
<protein>
    <recommendedName>
        <fullName evidence="3">Peptidase A1 domain-containing protein</fullName>
    </recommendedName>
</protein>
<proteinExistence type="inferred from homology"/>
<evidence type="ECO:0000256" key="2">
    <source>
        <dbReference type="SAM" id="SignalP"/>
    </source>
</evidence>
<feature type="signal peptide" evidence="2">
    <location>
        <begin position="1"/>
        <end position="25"/>
    </location>
</feature>
<evidence type="ECO:0000313" key="4">
    <source>
        <dbReference type="EMBL" id="KAH7567908.1"/>
    </source>
</evidence>
<dbReference type="Pfam" id="PF14543">
    <property type="entry name" value="TAXi_N"/>
    <property type="match status" value="1"/>
</dbReference>
<dbReference type="Gene3D" id="2.40.70.10">
    <property type="entry name" value="Acid Proteases"/>
    <property type="match status" value="2"/>
</dbReference>
<keyword evidence="2" id="KW-0732">Signal</keyword>
<dbReference type="CDD" id="cd05475">
    <property type="entry name" value="nucellin_like"/>
    <property type="match status" value="1"/>
</dbReference>
<dbReference type="PRINTS" id="PR00792">
    <property type="entry name" value="PEPSIN"/>
</dbReference>
<feature type="domain" description="Peptidase A1" evidence="3">
    <location>
        <begin position="63"/>
        <end position="408"/>
    </location>
</feature>
<evidence type="ECO:0000313" key="5">
    <source>
        <dbReference type="Proteomes" id="UP000827721"/>
    </source>
</evidence>
<comment type="similarity">
    <text evidence="1">Belongs to the peptidase A1 family.</text>
</comment>
<dbReference type="PANTHER" id="PTHR13683:SF227">
    <property type="entry name" value="EUKARYOTIC ASPARTYL PROTEASE FAMILY PROTEIN"/>
    <property type="match status" value="1"/>
</dbReference>
<accession>A0ABQ8HUG4</accession>
<dbReference type="EMBL" id="JAFEMO010000007">
    <property type="protein sequence ID" value="KAH7567908.1"/>
    <property type="molecule type" value="Genomic_DNA"/>
</dbReference>
<comment type="caution">
    <text evidence="4">The sequence shown here is derived from an EMBL/GenBank/DDBJ whole genome shotgun (WGS) entry which is preliminary data.</text>
</comment>
<name>A0ABQ8HUG4_9ROSI</name>
<dbReference type="PROSITE" id="PS51767">
    <property type="entry name" value="PEPTIDASE_A1"/>
    <property type="match status" value="1"/>
</dbReference>
<dbReference type="InterPro" id="IPR021109">
    <property type="entry name" value="Peptidase_aspartic_dom_sf"/>
</dbReference>
<dbReference type="InterPro" id="IPR033823">
    <property type="entry name" value="Nucellin"/>
</dbReference>
<dbReference type="InterPro" id="IPR032799">
    <property type="entry name" value="TAXi_C"/>
</dbReference>
<dbReference type="Pfam" id="PF14541">
    <property type="entry name" value="TAXi_C"/>
    <property type="match status" value="1"/>
</dbReference>
<sequence>MEEKSKRLMLVFFLVMSATFRFCFSAQSQPPPKKRSTQSTADNRFGSSAVFPVTGNSYPLGYYSVSLSIGNPPKLYDLDIDTGSDLTWVQCDAPCSGCTKPRDNLYNPRGNRVPCKDPLCSAIHLPANLQCETPDDQCDYEVEYADHGSSLGVLVIDHIPLRLTNGSILGPRLAFGCGYDQRNPSPNPLPPTAGVLGLGNGKVSIMSQLHDLGLTQNVLGHCLSGRGGGFLFLGDDLVPSSGISWAPMSHNSLEKHYSSGPAELLFGRKSTGVRGLQVVFDSGSSYTYFSSQAYKTTLDLVRGGLTEKPLKDTTEDQTLPICWRGTKPLKTVHEVKDYFKPLLLSFSKNVQLHLPPEAYLIVTEHGNVCLGILNGTEVGLGDFNIIGDISLQDKMVIYDNEKQQIGWASADCDRLPNADRNYNEGFWQPYAADFGILQETELLPTAEKSKRHAL</sequence>
<evidence type="ECO:0000256" key="1">
    <source>
        <dbReference type="ARBA" id="ARBA00007447"/>
    </source>
</evidence>